<evidence type="ECO:0000313" key="5">
    <source>
        <dbReference type="EMBL" id="KFE50233.1"/>
    </source>
</evidence>
<dbReference type="Pfam" id="PF05016">
    <property type="entry name" value="ParE_toxin"/>
    <property type="match status" value="1"/>
</dbReference>
<dbReference type="PANTHER" id="PTHR33755:SF9">
    <property type="entry name" value="TOXIN PARE1"/>
    <property type="match status" value="1"/>
</dbReference>
<dbReference type="RefSeq" id="WP_047576555.1">
    <property type="nucleotide sequence ID" value="NZ_JPQT01000112.1"/>
</dbReference>
<dbReference type="PANTHER" id="PTHR33755">
    <property type="entry name" value="TOXIN PARE1-RELATED"/>
    <property type="match status" value="1"/>
</dbReference>
<dbReference type="EMBL" id="JPQT01000112">
    <property type="protein sequence ID" value="KFE50233.1"/>
    <property type="molecule type" value="Genomic_DNA"/>
</dbReference>
<reference evidence="5 6" key="1">
    <citation type="submission" date="2014-07" db="EMBL/GenBank/DDBJ databases">
        <title>Draft Genome Sequences of Environmental Pseudomonas syringae strains.</title>
        <authorList>
            <person name="Baltrus D.A."/>
            <person name="Berge O."/>
            <person name="Morris C."/>
        </authorList>
    </citation>
    <scope>NUCLEOTIDE SEQUENCE [LARGE SCALE GENOMIC DNA]</scope>
    <source>
        <strain evidence="5 6">CEB003</strain>
    </source>
</reference>
<keyword evidence="2" id="KW-1277">Toxin-antitoxin system</keyword>
<sequence>MAEYRLTPAAERDLEAIWIYTFQEWDAAQASRYIDNITTAFAELAQSPKTAPTRDHVRPGYRRRSVERHAIYFRITAYGIAIIRVLHDRMDAPRYV</sequence>
<name>A0A085V470_PSESX</name>
<dbReference type="AlphaFoldDB" id="A0A085V470"/>
<dbReference type="InterPro" id="IPR007712">
    <property type="entry name" value="RelE/ParE_toxin"/>
</dbReference>
<evidence type="ECO:0000256" key="3">
    <source>
        <dbReference type="PIRNR" id="PIRNR029218"/>
    </source>
</evidence>
<evidence type="ECO:0000256" key="4">
    <source>
        <dbReference type="SAM" id="Phobius"/>
    </source>
</evidence>
<dbReference type="PIRSF" id="PIRSF029218">
    <property type="entry name" value="ParE"/>
    <property type="match status" value="1"/>
</dbReference>
<comment type="similarity">
    <text evidence="1 3">Belongs to the RelE toxin family.</text>
</comment>
<keyword evidence="4" id="KW-0812">Transmembrane</keyword>
<keyword evidence="4" id="KW-0472">Membrane</keyword>
<dbReference type="InterPro" id="IPR028344">
    <property type="entry name" value="ParE1/4"/>
</dbReference>
<keyword evidence="4" id="KW-1133">Transmembrane helix</keyword>
<feature type="transmembrane region" description="Helical" evidence="4">
    <location>
        <begin position="71"/>
        <end position="87"/>
    </location>
</feature>
<comment type="caution">
    <text evidence="5">The sequence shown here is derived from an EMBL/GenBank/DDBJ whole genome shotgun (WGS) entry which is preliminary data.</text>
</comment>
<dbReference type="Gene3D" id="3.30.2310.20">
    <property type="entry name" value="RelE-like"/>
    <property type="match status" value="1"/>
</dbReference>
<protein>
    <recommendedName>
        <fullName evidence="3">Toxin</fullName>
    </recommendedName>
</protein>
<dbReference type="PATRIC" id="fig|317.174.peg.3583"/>
<evidence type="ECO:0000313" key="6">
    <source>
        <dbReference type="Proteomes" id="UP000028643"/>
    </source>
</evidence>
<evidence type="ECO:0000256" key="2">
    <source>
        <dbReference type="ARBA" id="ARBA00022649"/>
    </source>
</evidence>
<dbReference type="InterPro" id="IPR035093">
    <property type="entry name" value="RelE/ParE_toxin_dom_sf"/>
</dbReference>
<dbReference type="Proteomes" id="UP000028643">
    <property type="component" value="Unassembled WGS sequence"/>
</dbReference>
<organism evidence="5 6">
    <name type="scientific">Pseudomonas syringae</name>
    <dbReference type="NCBI Taxonomy" id="317"/>
    <lineage>
        <taxon>Bacteria</taxon>
        <taxon>Pseudomonadati</taxon>
        <taxon>Pseudomonadota</taxon>
        <taxon>Gammaproteobacteria</taxon>
        <taxon>Pseudomonadales</taxon>
        <taxon>Pseudomonadaceae</taxon>
        <taxon>Pseudomonas</taxon>
    </lineage>
</organism>
<proteinExistence type="inferred from homology"/>
<accession>A0A085V470</accession>
<dbReference type="InterPro" id="IPR051803">
    <property type="entry name" value="TA_system_RelE-like_toxin"/>
</dbReference>
<gene>
    <name evidence="5" type="ORF">IV02_17525</name>
</gene>
<evidence type="ECO:0000256" key="1">
    <source>
        <dbReference type="ARBA" id="ARBA00006226"/>
    </source>
</evidence>